<protein>
    <submittedName>
        <fullName evidence="1">3196_t:CDS:1</fullName>
    </submittedName>
</protein>
<dbReference type="AlphaFoldDB" id="A0A9N9FQI0"/>
<comment type="caution">
    <text evidence="1">The sequence shown here is derived from an EMBL/GenBank/DDBJ whole genome shotgun (WGS) entry which is preliminary data.</text>
</comment>
<accession>A0A9N9FQI0</accession>
<sequence length="56" mass="6652">MLFMKLKKEKEKLNIITTQNNIQEILLYNGNKYHMTIQDKVNNNTINKIEEIIETG</sequence>
<dbReference type="EMBL" id="CAJVQA010002549">
    <property type="protein sequence ID" value="CAG8550534.1"/>
    <property type="molecule type" value="Genomic_DNA"/>
</dbReference>
<reference evidence="1" key="1">
    <citation type="submission" date="2021-06" db="EMBL/GenBank/DDBJ databases">
        <authorList>
            <person name="Kallberg Y."/>
            <person name="Tangrot J."/>
            <person name="Rosling A."/>
        </authorList>
    </citation>
    <scope>NUCLEOTIDE SEQUENCE</scope>
    <source>
        <strain evidence="1">FL966</strain>
    </source>
</reference>
<dbReference type="Proteomes" id="UP000789759">
    <property type="component" value="Unassembled WGS sequence"/>
</dbReference>
<name>A0A9N9FQI0_9GLOM</name>
<evidence type="ECO:0000313" key="1">
    <source>
        <dbReference type="EMBL" id="CAG8550534.1"/>
    </source>
</evidence>
<keyword evidence="2" id="KW-1185">Reference proteome</keyword>
<gene>
    <name evidence="1" type="ORF">CPELLU_LOCUS4730</name>
</gene>
<organism evidence="1 2">
    <name type="scientific">Cetraspora pellucida</name>
    <dbReference type="NCBI Taxonomy" id="1433469"/>
    <lineage>
        <taxon>Eukaryota</taxon>
        <taxon>Fungi</taxon>
        <taxon>Fungi incertae sedis</taxon>
        <taxon>Mucoromycota</taxon>
        <taxon>Glomeromycotina</taxon>
        <taxon>Glomeromycetes</taxon>
        <taxon>Diversisporales</taxon>
        <taxon>Gigasporaceae</taxon>
        <taxon>Cetraspora</taxon>
    </lineage>
</organism>
<proteinExistence type="predicted"/>
<evidence type="ECO:0000313" key="2">
    <source>
        <dbReference type="Proteomes" id="UP000789759"/>
    </source>
</evidence>